<dbReference type="PANTHER" id="PTHR12905:SF0">
    <property type="entry name" value="CALCINEURIN-LIKE PHOSPHOESTERASE DOMAIN-CONTAINING PROTEIN"/>
    <property type="match status" value="1"/>
</dbReference>
<dbReference type="SUPFAM" id="SSF56300">
    <property type="entry name" value="Metallo-dependent phosphatases"/>
    <property type="match status" value="1"/>
</dbReference>
<gene>
    <name evidence="2" type="ORF">PNOK_0855600</name>
</gene>
<dbReference type="Proteomes" id="UP000217199">
    <property type="component" value="Unassembled WGS sequence"/>
</dbReference>
<dbReference type="InParanoid" id="A0A286U807"/>
<evidence type="ECO:0000313" key="3">
    <source>
        <dbReference type="Proteomes" id="UP000217199"/>
    </source>
</evidence>
<dbReference type="Pfam" id="PF00149">
    <property type="entry name" value="Metallophos"/>
    <property type="match status" value="1"/>
</dbReference>
<dbReference type="PANTHER" id="PTHR12905">
    <property type="entry name" value="METALLOPHOSPHOESTERASE"/>
    <property type="match status" value="1"/>
</dbReference>
<organism evidence="2 3">
    <name type="scientific">Pyrrhoderma noxium</name>
    <dbReference type="NCBI Taxonomy" id="2282107"/>
    <lineage>
        <taxon>Eukaryota</taxon>
        <taxon>Fungi</taxon>
        <taxon>Dikarya</taxon>
        <taxon>Basidiomycota</taxon>
        <taxon>Agaricomycotina</taxon>
        <taxon>Agaricomycetes</taxon>
        <taxon>Hymenochaetales</taxon>
        <taxon>Hymenochaetaceae</taxon>
        <taxon>Pyrrhoderma</taxon>
    </lineage>
</organism>
<dbReference type="EMBL" id="NBII01000009">
    <property type="protein sequence ID" value="PAV15698.1"/>
    <property type="molecule type" value="Genomic_DNA"/>
</dbReference>
<evidence type="ECO:0000313" key="2">
    <source>
        <dbReference type="EMBL" id="PAV15698.1"/>
    </source>
</evidence>
<reference evidence="2 3" key="1">
    <citation type="journal article" date="2017" name="Mol. Ecol.">
        <title>Comparative and population genomic landscape of Phellinus noxius: A hypervariable fungus causing root rot in trees.</title>
        <authorList>
            <person name="Chung C.L."/>
            <person name="Lee T.J."/>
            <person name="Akiba M."/>
            <person name="Lee H.H."/>
            <person name="Kuo T.H."/>
            <person name="Liu D."/>
            <person name="Ke H.M."/>
            <person name="Yokoi T."/>
            <person name="Roa M.B."/>
            <person name="Lu M.J."/>
            <person name="Chang Y.Y."/>
            <person name="Ann P.J."/>
            <person name="Tsai J.N."/>
            <person name="Chen C.Y."/>
            <person name="Tzean S.S."/>
            <person name="Ota Y."/>
            <person name="Hattori T."/>
            <person name="Sahashi N."/>
            <person name="Liou R.F."/>
            <person name="Kikuchi T."/>
            <person name="Tsai I.J."/>
        </authorList>
    </citation>
    <scope>NUCLEOTIDE SEQUENCE [LARGE SCALE GENOMIC DNA]</scope>
    <source>
        <strain evidence="2 3">FFPRI411160</strain>
    </source>
</reference>
<dbReference type="InterPro" id="IPR004843">
    <property type="entry name" value="Calcineurin-like_PHP"/>
</dbReference>
<dbReference type="InterPro" id="IPR051693">
    <property type="entry name" value="UPF0046_metallophosphoest"/>
</dbReference>
<dbReference type="InterPro" id="IPR029052">
    <property type="entry name" value="Metallo-depent_PP-like"/>
</dbReference>
<dbReference type="Gene3D" id="3.60.21.10">
    <property type="match status" value="1"/>
</dbReference>
<comment type="caution">
    <text evidence="2">The sequence shown here is derived from an EMBL/GenBank/DDBJ whole genome shotgun (WGS) entry which is preliminary data.</text>
</comment>
<protein>
    <submittedName>
        <fullName evidence="2">Metallophosphoesterase domain-containing 1</fullName>
    </submittedName>
</protein>
<feature type="domain" description="Calcineurin-like phosphoesterase" evidence="1">
    <location>
        <begin position="38"/>
        <end position="176"/>
    </location>
</feature>
<dbReference type="AlphaFoldDB" id="A0A286U807"/>
<dbReference type="GO" id="GO:0016787">
    <property type="term" value="F:hydrolase activity"/>
    <property type="evidence" value="ECO:0007669"/>
    <property type="project" value="InterPro"/>
</dbReference>
<accession>A0A286U807</accession>
<proteinExistence type="predicted"/>
<name>A0A286U807_9AGAM</name>
<evidence type="ECO:0000259" key="1">
    <source>
        <dbReference type="Pfam" id="PF00149"/>
    </source>
</evidence>
<sequence>MKCGYLPRELLLVNQTGGRRKLKLGYPMLERSFYRPVTIVAVSDTHNLHDNIRPMQSGDISIHNGDLTNAGTEGELIKTLDWLQSVPGFEYKIWIGGNRDSMLMSKDKTVVANVRGRKLRTYGPAGTPKLGFSPAFQHTEIAEEQAKNHRAWSRIPQDTDIVVSHSPPLHLCDHKGYGC</sequence>
<keyword evidence="3" id="KW-1185">Reference proteome</keyword>
<dbReference type="OrthoDB" id="630188at2759"/>